<dbReference type="Pfam" id="PF02668">
    <property type="entry name" value="TauD"/>
    <property type="match status" value="2"/>
</dbReference>
<dbReference type="Gene3D" id="3.60.130.10">
    <property type="entry name" value="Clavaminate synthase-like"/>
    <property type="match status" value="2"/>
</dbReference>
<dbReference type="EMBL" id="CP088156">
    <property type="protein sequence ID" value="UFZ05899.1"/>
    <property type="molecule type" value="Genomic_DNA"/>
</dbReference>
<evidence type="ECO:0000256" key="3">
    <source>
        <dbReference type="ARBA" id="ARBA00022964"/>
    </source>
</evidence>
<keyword evidence="2" id="KW-0479">Metal-binding</keyword>
<sequence>MTQVSLRSNVARSAESSLIKVIPTGKSLGAEVCNVDLRSFDDWAFASFMRALLKHQVLLVRGQRLSDRDIAAFSRRFGHADLLYTPHGTMQGDRLSFCSLYAAYDALSPALRSQVAHLKIRHLSSDVSDDGRRTTFAGAVHPLVGLHPDTGRSMLALGQRRNAYAVGLGLAESDALLDDLWQLAERPEFTWAYACRPGDLVVWDTRCTIHRREQPEMPMLRHSPPLWDSIPSA</sequence>
<accession>A0ABY3RF74</accession>
<dbReference type="InterPro" id="IPR051323">
    <property type="entry name" value="AtsK-like"/>
</dbReference>
<reference evidence="7" key="1">
    <citation type="journal article" date="2024" name="Antonie Van Leeuwenhoek">
        <title>Bradyrhizobium ontarionense sp. nov., a novel bacterial symbiont isolated from Aeschynomene indica (Indian jointvetch), harbours photosynthesis, nitrogen fixation and nitrous oxide (N2O) reductase genes.</title>
        <authorList>
            <person name="Bromfield E.S.P."/>
            <person name="Cloutier S."/>
        </authorList>
    </citation>
    <scope>NUCLEOTIDE SEQUENCE</scope>
    <source>
        <strain evidence="7">A19</strain>
    </source>
</reference>
<dbReference type="InterPro" id="IPR003819">
    <property type="entry name" value="TauD/TfdA-like"/>
</dbReference>
<keyword evidence="3 7" id="KW-0223">Dioxygenase</keyword>
<dbReference type="Proteomes" id="UP001431010">
    <property type="component" value="Chromosome"/>
</dbReference>
<keyword evidence="5" id="KW-0408">Iron</keyword>
<keyword evidence="8" id="KW-1185">Reference proteome</keyword>
<evidence type="ECO:0000256" key="5">
    <source>
        <dbReference type="ARBA" id="ARBA00023004"/>
    </source>
</evidence>
<dbReference type="SUPFAM" id="SSF51197">
    <property type="entry name" value="Clavaminate synthase-like"/>
    <property type="match status" value="1"/>
</dbReference>
<keyword evidence="4" id="KW-0560">Oxidoreductase</keyword>
<feature type="domain" description="TauD/TfdA-like" evidence="6">
    <location>
        <begin position="23"/>
        <end position="82"/>
    </location>
</feature>
<comment type="similarity">
    <text evidence="1">Belongs to the TfdA dioxygenase family.</text>
</comment>
<dbReference type="PANTHER" id="PTHR30468:SF1">
    <property type="entry name" value="ALPHA-KETOGLUTARATE-DEPENDENT SULFONATE DIOXYGENASE"/>
    <property type="match status" value="1"/>
</dbReference>
<evidence type="ECO:0000259" key="6">
    <source>
        <dbReference type="Pfam" id="PF02668"/>
    </source>
</evidence>
<protein>
    <submittedName>
        <fullName evidence="7">TauD/TfdA family dioxygenase</fullName>
    </submittedName>
</protein>
<evidence type="ECO:0000256" key="1">
    <source>
        <dbReference type="ARBA" id="ARBA00005896"/>
    </source>
</evidence>
<evidence type="ECO:0000256" key="2">
    <source>
        <dbReference type="ARBA" id="ARBA00022723"/>
    </source>
</evidence>
<evidence type="ECO:0000256" key="4">
    <source>
        <dbReference type="ARBA" id="ARBA00023002"/>
    </source>
</evidence>
<name>A0ABY3RF74_9BRAD</name>
<feature type="domain" description="TauD/TfdA-like" evidence="6">
    <location>
        <begin position="96"/>
        <end position="214"/>
    </location>
</feature>
<evidence type="ECO:0000313" key="7">
    <source>
        <dbReference type="EMBL" id="UFZ05899.1"/>
    </source>
</evidence>
<evidence type="ECO:0000313" key="8">
    <source>
        <dbReference type="Proteomes" id="UP001431010"/>
    </source>
</evidence>
<dbReference type="InterPro" id="IPR042098">
    <property type="entry name" value="TauD-like_sf"/>
</dbReference>
<organism evidence="7 8">
    <name type="scientific">Bradyrhizobium ontarionense</name>
    <dbReference type="NCBI Taxonomy" id="2898149"/>
    <lineage>
        <taxon>Bacteria</taxon>
        <taxon>Pseudomonadati</taxon>
        <taxon>Pseudomonadota</taxon>
        <taxon>Alphaproteobacteria</taxon>
        <taxon>Hyphomicrobiales</taxon>
        <taxon>Nitrobacteraceae</taxon>
        <taxon>Bradyrhizobium</taxon>
    </lineage>
</organism>
<gene>
    <name evidence="7" type="ORF">LQG66_06205</name>
</gene>
<proteinExistence type="inferred from homology"/>
<dbReference type="PANTHER" id="PTHR30468">
    <property type="entry name" value="ALPHA-KETOGLUTARATE-DEPENDENT SULFONATE DIOXYGENASE"/>
    <property type="match status" value="1"/>
</dbReference>
<dbReference type="GO" id="GO:0051213">
    <property type="term" value="F:dioxygenase activity"/>
    <property type="evidence" value="ECO:0007669"/>
    <property type="project" value="UniProtKB-KW"/>
</dbReference>